<keyword evidence="6" id="KW-1185">Reference proteome</keyword>
<dbReference type="CDD" id="cd00130">
    <property type="entry name" value="PAS"/>
    <property type="match status" value="1"/>
</dbReference>
<keyword evidence="1" id="KW-0812">Transmembrane</keyword>
<dbReference type="PROSITE" id="PS50112">
    <property type="entry name" value="PAS"/>
    <property type="match status" value="1"/>
</dbReference>
<sequence>MGKNNFNKPKYIIVYGFIVLLIINLFFIYTYNYYKDEKIQMKKDEYTMYVEVFENKLEFFFEDTLNKLEELKIEKLLSGEETIRLQNTNFTSLIIDRQGLVISSNDKDYIDRSYSTYNFFKNTLRNNTDVSRISFLKEEEGYIFFSKLKKYKEKEFVVSLLFKEDVLLDFVSNKDELVLISEDGKYIVRPNYLTEFIKAVDTHDEFYKKVMGNDGYIFEKFKKAKYDTMIGLGKKVKFSNYSVNIIYQNYEEKIVEGDKNYLEILFFSLIIINLFLIILIFNIYKNTKNALVVRQKLKNEYIFSKTILDTIESIVLITDKKDNIKSVNKAFEKIVGYTQEEVYGKNINRFLYSLNSKKVYSNSEKLIEVSWITKNKKELHTTLNKSYLYDSNDKIYNIIYSGLDTTKQIKYEKILKEKATKDQMTGLFNRNSGIDYLKTLIKENSVDNHISIAYIDLDNLKLINDKYGHNVGDSYIVTISEILKTSIRENDYAVRMGGDEFMLILPSCGYEDAENIVFKKIRNNISIKNRELSAENKPAINISYGISEYKDKLYKNIDSFISSADEKMYKNKKMKKN</sequence>
<dbReference type="Gene3D" id="3.30.450.20">
    <property type="entry name" value="PAS domain"/>
    <property type="match status" value="1"/>
</dbReference>
<dbReference type="NCBIfam" id="TIGR00229">
    <property type="entry name" value="sensory_box"/>
    <property type="match status" value="1"/>
</dbReference>
<dbReference type="Pfam" id="PF13426">
    <property type="entry name" value="PAS_9"/>
    <property type="match status" value="1"/>
</dbReference>
<dbReference type="AlphaFoldDB" id="A0A1G6KU44"/>
<evidence type="ECO:0000259" key="3">
    <source>
        <dbReference type="PROSITE" id="PS50887"/>
    </source>
</evidence>
<keyword evidence="1" id="KW-1133">Transmembrane helix</keyword>
<proteinExistence type="predicted"/>
<name>A0A1G6KU44_9BACT</name>
<feature type="domain" description="PAS" evidence="2">
    <location>
        <begin position="305"/>
        <end position="370"/>
    </location>
</feature>
<evidence type="ECO:0000256" key="1">
    <source>
        <dbReference type="SAM" id="Phobius"/>
    </source>
</evidence>
<dbReference type="EMBL" id="SRME01000001">
    <property type="protein sequence ID" value="TGG88741.1"/>
    <property type="molecule type" value="Genomic_DNA"/>
</dbReference>
<dbReference type="SMART" id="SM00091">
    <property type="entry name" value="PAS"/>
    <property type="match status" value="1"/>
</dbReference>
<dbReference type="InterPro" id="IPR052155">
    <property type="entry name" value="Biofilm_reg_signaling"/>
</dbReference>
<protein>
    <submittedName>
        <fullName evidence="4">PAS domain S-box-containing protein/diguanylate cyclase (GGDEF) domain-containing protein</fullName>
    </submittedName>
    <submittedName>
        <fullName evidence="5">Sensor domain-containing diguanylate cyclase</fullName>
    </submittedName>
</protein>
<dbReference type="SUPFAM" id="SSF55785">
    <property type="entry name" value="PYP-like sensor domain (PAS domain)"/>
    <property type="match status" value="1"/>
</dbReference>
<dbReference type="Proteomes" id="UP000297288">
    <property type="component" value="Unassembled WGS sequence"/>
</dbReference>
<dbReference type="SUPFAM" id="SSF55073">
    <property type="entry name" value="Nucleotide cyclase"/>
    <property type="match status" value="1"/>
</dbReference>
<feature type="domain" description="GGDEF" evidence="3">
    <location>
        <begin position="448"/>
        <end position="577"/>
    </location>
</feature>
<dbReference type="EMBL" id="FMYV01000003">
    <property type="protein sequence ID" value="SDC34600.1"/>
    <property type="molecule type" value="Genomic_DNA"/>
</dbReference>
<dbReference type="OrthoDB" id="9805474at2"/>
<dbReference type="NCBIfam" id="TIGR00254">
    <property type="entry name" value="GGDEF"/>
    <property type="match status" value="1"/>
</dbReference>
<dbReference type="Gene3D" id="3.30.70.270">
    <property type="match status" value="1"/>
</dbReference>
<dbReference type="CDD" id="cd01949">
    <property type="entry name" value="GGDEF"/>
    <property type="match status" value="1"/>
</dbReference>
<dbReference type="InterPro" id="IPR000014">
    <property type="entry name" value="PAS"/>
</dbReference>
<dbReference type="InterPro" id="IPR035965">
    <property type="entry name" value="PAS-like_dom_sf"/>
</dbReference>
<gene>
    <name evidence="5" type="ORF">E4650_00635</name>
    <name evidence="4" type="ORF">SAMN04488588_0892</name>
</gene>
<dbReference type="InterPro" id="IPR043128">
    <property type="entry name" value="Rev_trsase/Diguanyl_cyclase"/>
</dbReference>
<dbReference type="STRING" id="28234.SAMN04488588_0892"/>
<dbReference type="PANTHER" id="PTHR44757:SF2">
    <property type="entry name" value="BIOFILM ARCHITECTURE MAINTENANCE PROTEIN MBAA"/>
    <property type="match status" value="1"/>
</dbReference>
<evidence type="ECO:0000313" key="4">
    <source>
        <dbReference type="EMBL" id="SDC34600.1"/>
    </source>
</evidence>
<keyword evidence="1" id="KW-0472">Membrane</keyword>
<feature type="transmembrane region" description="Helical" evidence="1">
    <location>
        <begin position="12"/>
        <end position="34"/>
    </location>
</feature>
<organism evidence="4 6">
    <name type="scientific">Geotoga petraea</name>
    <dbReference type="NCBI Taxonomy" id="28234"/>
    <lineage>
        <taxon>Bacteria</taxon>
        <taxon>Thermotogati</taxon>
        <taxon>Thermotogota</taxon>
        <taxon>Thermotogae</taxon>
        <taxon>Petrotogales</taxon>
        <taxon>Petrotogaceae</taxon>
        <taxon>Geotoga</taxon>
    </lineage>
</organism>
<feature type="transmembrane region" description="Helical" evidence="1">
    <location>
        <begin position="264"/>
        <end position="284"/>
    </location>
</feature>
<reference evidence="4 6" key="1">
    <citation type="submission" date="2016-10" db="EMBL/GenBank/DDBJ databases">
        <authorList>
            <person name="de Groot N.N."/>
        </authorList>
    </citation>
    <scope>NUCLEOTIDE SEQUENCE [LARGE SCALE GENOMIC DNA]</scope>
    <source>
        <strain evidence="4 6">WG14</strain>
    </source>
</reference>
<evidence type="ECO:0000259" key="2">
    <source>
        <dbReference type="PROSITE" id="PS50112"/>
    </source>
</evidence>
<dbReference type="PROSITE" id="PS50887">
    <property type="entry name" value="GGDEF"/>
    <property type="match status" value="1"/>
</dbReference>
<dbReference type="RefSeq" id="WP_091403147.1">
    <property type="nucleotide sequence ID" value="NZ_LTDH01000003.1"/>
</dbReference>
<evidence type="ECO:0000313" key="5">
    <source>
        <dbReference type="EMBL" id="TGG88741.1"/>
    </source>
</evidence>
<evidence type="ECO:0000313" key="7">
    <source>
        <dbReference type="Proteomes" id="UP000297288"/>
    </source>
</evidence>
<dbReference type="SMART" id="SM00267">
    <property type="entry name" value="GGDEF"/>
    <property type="match status" value="1"/>
</dbReference>
<evidence type="ECO:0000313" key="6">
    <source>
        <dbReference type="Proteomes" id="UP000199322"/>
    </source>
</evidence>
<dbReference type="InterPro" id="IPR000160">
    <property type="entry name" value="GGDEF_dom"/>
</dbReference>
<dbReference type="InterPro" id="IPR029787">
    <property type="entry name" value="Nucleotide_cyclase"/>
</dbReference>
<dbReference type="PANTHER" id="PTHR44757">
    <property type="entry name" value="DIGUANYLATE CYCLASE DGCP"/>
    <property type="match status" value="1"/>
</dbReference>
<dbReference type="Proteomes" id="UP000199322">
    <property type="component" value="Unassembled WGS sequence"/>
</dbReference>
<accession>A0A1G6KU44</accession>
<dbReference type="Pfam" id="PF00990">
    <property type="entry name" value="GGDEF"/>
    <property type="match status" value="1"/>
</dbReference>
<reference evidence="5 7" key="2">
    <citation type="submission" date="2019-04" db="EMBL/GenBank/DDBJ databases">
        <title>Draft genome sequence data and analysis of a Fermenting Bacterium, Geotoga petraea strain HO-Geo1, isolated from heavy-oil petroleum reservoir in Russia.</title>
        <authorList>
            <person name="Grouzdev D.S."/>
            <person name="Semenova E.M."/>
            <person name="Sokolova D.S."/>
            <person name="Tourova T.P."/>
            <person name="Poltaraus A.B."/>
            <person name="Nazina T.N."/>
        </authorList>
    </citation>
    <scope>NUCLEOTIDE SEQUENCE [LARGE SCALE GENOMIC DNA]</scope>
    <source>
        <strain evidence="5 7">HO-Geo1</strain>
    </source>
</reference>